<reference evidence="4" key="1">
    <citation type="journal article" date="2020" name="MBio">
        <title>Horizontal gene transfer to a defensive symbiont with a reduced genome amongst a multipartite beetle microbiome.</title>
        <authorList>
            <person name="Waterworth S.C."/>
            <person name="Florez L.V."/>
            <person name="Rees E.R."/>
            <person name="Hertweck C."/>
            <person name="Kaltenpoth M."/>
            <person name="Kwan J.C."/>
        </authorList>
    </citation>
    <scope>NUCLEOTIDE SEQUENCE [LARGE SCALE GENOMIC DNA]</scope>
</reference>
<proteinExistence type="predicted"/>
<protein>
    <submittedName>
        <fullName evidence="3">2-oxopent-4-enoate hydratase</fullName>
    </submittedName>
</protein>
<dbReference type="SUPFAM" id="SSF56529">
    <property type="entry name" value="FAH"/>
    <property type="match status" value="1"/>
</dbReference>
<dbReference type="InterPro" id="IPR036663">
    <property type="entry name" value="Fumarylacetoacetase_C_sf"/>
</dbReference>
<dbReference type="GO" id="GO:0019628">
    <property type="term" value="P:urate catabolic process"/>
    <property type="evidence" value="ECO:0007669"/>
    <property type="project" value="UniProtKB-UniPathway"/>
</dbReference>
<dbReference type="Pfam" id="PF01557">
    <property type="entry name" value="FAA_hydrolase"/>
    <property type="match status" value="1"/>
</dbReference>
<dbReference type="Gene3D" id="3.90.850.10">
    <property type="entry name" value="Fumarylacetoacetase-like, C-terminal domain"/>
    <property type="match status" value="1"/>
</dbReference>
<dbReference type="UniPathway" id="UPA00394"/>
<feature type="domain" description="Fumarylacetoacetase-like C-terminal" evidence="2">
    <location>
        <begin position="74"/>
        <end position="264"/>
    </location>
</feature>
<keyword evidence="1" id="KW-0456">Lyase</keyword>
<comment type="caution">
    <text evidence="3">The sequence shown here is derived from an EMBL/GenBank/DDBJ whole genome shotgun (WGS) entry which is preliminary data.</text>
</comment>
<evidence type="ECO:0000259" key="2">
    <source>
        <dbReference type="Pfam" id="PF01557"/>
    </source>
</evidence>
<organism evidence="3 4">
    <name type="scientific">Burkholderia lata (strain ATCC 17760 / DSM 23089 / LMG 22485 / NCIMB 9086 / R18194 / 383)</name>
    <dbReference type="NCBI Taxonomy" id="482957"/>
    <lineage>
        <taxon>Bacteria</taxon>
        <taxon>Pseudomonadati</taxon>
        <taxon>Pseudomonadota</taxon>
        <taxon>Betaproteobacteria</taxon>
        <taxon>Burkholderiales</taxon>
        <taxon>Burkholderiaceae</taxon>
        <taxon>Burkholderia</taxon>
        <taxon>Burkholderia cepacia complex</taxon>
    </lineage>
</organism>
<name>A0A833V3E3_BURL3</name>
<evidence type="ECO:0000313" key="3">
    <source>
        <dbReference type="EMBL" id="KAF1039926.1"/>
    </source>
</evidence>
<accession>A0A833V3E3</accession>
<evidence type="ECO:0000313" key="4">
    <source>
        <dbReference type="Proteomes" id="UP000467522"/>
    </source>
</evidence>
<dbReference type="InterPro" id="IPR011234">
    <property type="entry name" value="Fumarylacetoacetase-like_C"/>
</dbReference>
<dbReference type="GO" id="GO:0005737">
    <property type="term" value="C:cytoplasm"/>
    <property type="evidence" value="ECO:0007669"/>
    <property type="project" value="TreeGrafter"/>
</dbReference>
<dbReference type="PANTHER" id="PTHR30143">
    <property type="entry name" value="ACID HYDRATASE"/>
    <property type="match status" value="1"/>
</dbReference>
<dbReference type="GO" id="GO:0008684">
    <property type="term" value="F:2-oxopent-4-enoate hydratase activity"/>
    <property type="evidence" value="ECO:0007669"/>
    <property type="project" value="TreeGrafter"/>
</dbReference>
<gene>
    <name evidence="3" type="primary">amnF_2</name>
    <name evidence="3" type="ORF">GAK33_00926</name>
</gene>
<evidence type="ECO:0000256" key="1">
    <source>
        <dbReference type="ARBA" id="ARBA00023239"/>
    </source>
</evidence>
<dbReference type="InterPro" id="IPR050772">
    <property type="entry name" value="Hydratase-Decarb/MhpD_sf"/>
</dbReference>
<dbReference type="EMBL" id="WNDV01000002">
    <property type="protein sequence ID" value="KAF1039926.1"/>
    <property type="molecule type" value="Genomic_DNA"/>
</dbReference>
<dbReference type="RefSeq" id="WP_278643885.1">
    <property type="nucleotide sequence ID" value="NZ_WNDV01000002.1"/>
</dbReference>
<sequence>MSMSEFDRNAVQAIADTLWAAERDGVPCAPVRDAIAALGGDALDAAYAVQRANTARKRAAGRRLVGRKIGLTSTAVQKQLGVDQPDFGMLFDDMAVADGEEIALARTQQPKVEAEIALVLERDLPHERHTMADLIGATAYALPAIEIVGSRIANWDIRLTDTVADNASSGLFVLGSRPVTLGAFDAIQCGMAMERRGEPVSVGAGAACLGNPLHAALWLANTMARVGAPLQAGDIVLTGALGPMVGVQPGDVFTARIEGLGSVSAYFSTQPERE</sequence>
<dbReference type="PANTHER" id="PTHR30143:SF0">
    <property type="entry name" value="2-KETO-4-PENTENOATE HYDRATASE"/>
    <property type="match status" value="1"/>
</dbReference>
<dbReference type="AlphaFoldDB" id="A0A833V3E3"/>
<dbReference type="Proteomes" id="UP000467522">
    <property type="component" value="Unassembled WGS sequence"/>
</dbReference>